<protein>
    <recommendedName>
        <fullName evidence="5">Lipoprotein</fullName>
    </recommendedName>
</protein>
<name>A0A3D2SID3_9GAMM</name>
<feature type="signal peptide" evidence="1">
    <location>
        <begin position="1"/>
        <end position="19"/>
    </location>
</feature>
<evidence type="ECO:0008006" key="5">
    <source>
        <dbReference type="Google" id="ProtNLM"/>
    </source>
</evidence>
<dbReference type="EMBL" id="CP089044">
    <property type="protein sequence ID" value="UYF75004.1"/>
    <property type="molecule type" value="Genomic_DNA"/>
</dbReference>
<proteinExistence type="predicted"/>
<accession>A0A3D2SID3</accession>
<dbReference type="RefSeq" id="WP_004991430.1">
    <property type="nucleotide sequence ID" value="NZ_AP018824.1"/>
</dbReference>
<sequence length="130" mass="14472">MKKSWMALSTLCICFSLFSACTTTGWKSKDLNAYLQQFVGQSTQQVQQTINLKSMGYQTTQKPILTSDQLTYTVIRSLNIPTPAARSFDGMTIQTGASGANSYNLNIKCDIVFLLKNNVVQSYQYQGRAC</sequence>
<feature type="chain" id="PRO_5040590722" description="Lipoprotein" evidence="1">
    <location>
        <begin position="20"/>
        <end position="130"/>
    </location>
</feature>
<evidence type="ECO:0000313" key="3">
    <source>
        <dbReference type="EMBL" id="UYF75004.1"/>
    </source>
</evidence>
<dbReference type="AlphaFoldDB" id="A0A3D2SID3"/>
<dbReference type="Proteomes" id="UP001164081">
    <property type="component" value="Chromosome"/>
</dbReference>
<reference evidence="3" key="2">
    <citation type="journal article" date="2022" name="J Glob Antimicrob Resist">
        <title>Comparative analysis of IMP-4- and OXA-58-containing plasmids of three carbapenemase-producing Acinetobacter ursingii strains in the Netherlands.</title>
        <authorList>
            <person name="Hendrickx A.P.A."/>
            <person name="Schade R.P."/>
            <person name="Landman F."/>
            <person name="Bosch T."/>
            <person name="Schouls L.M."/>
            <person name="van Dijk K."/>
        </authorList>
    </citation>
    <scope>NUCLEOTIDE SEQUENCE</scope>
    <source>
        <strain evidence="3">RIVM_C010761</strain>
    </source>
</reference>
<evidence type="ECO:0000256" key="1">
    <source>
        <dbReference type="SAM" id="SignalP"/>
    </source>
</evidence>
<gene>
    <name evidence="2" type="ORF">DHW29_02770</name>
    <name evidence="3" type="ORF">LSO58_14485</name>
</gene>
<reference evidence="2 4" key="1">
    <citation type="journal article" date="2018" name="Nat. Biotechnol.">
        <title>A standardized bacterial taxonomy based on genome phylogeny substantially revises the tree of life.</title>
        <authorList>
            <person name="Parks D.H."/>
            <person name="Chuvochina M."/>
            <person name="Waite D.W."/>
            <person name="Rinke C."/>
            <person name="Skarshewski A."/>
            <person name="Chaumeil P.A."/>
            <person name="Hugenholtz P."/>
        </authorList>
    </citation>
    <scope>NUCLEOTIDE SEQUENCE [LARGE SCALE GENOMIC DNA]</scope>
    <source>
        <strain evidence="2">UBA9669</strain>
    </source>
</reference>
<evidence type="ECO:0000313" key="2">
    <source>
        <dbReference type="EMBL" id="HCK29217.1"/>
    </source>
</evidence>
<dbReference type="PROSITE" id="PS51257">
    <property type="entry name" value="PROKAR_LIPOPROTEIN"/>
    <property type="match status" value="1"/>
</dbReference>
<dbReference type="Proteomes" id="UP000263596">
    <property type="component" value="Unassembled WGS sequence"/>
</dbReference>
<evidence type="ECO:0000313" key="4">
    <source>
        <dbReference type="Proteomes" id="UP000263596"/>
    </source>
</evidence>
<dbReference type="EMBL" id="DPVE01000052">
    <property type="protein sequence ID" value="HCK29217.1"/>
    <property type="molecule type" value="Genomic_DNA"/>
</dbReference>
<organism evidence="2 4">
    <name type="scientific">Acinetobacter ursingii</name>
    <dbReference type="NCBI Taxonomy" id="108980"/>
    <lineage>
        <taxon>Bacteria</taxon>
        <taxon>Pseudomonadati</taxon>
        <taxon>Pseudomonadota</taxon>
        <taxon>Gammaproteobacteria</taxon>
        <taxon>Moraxellales</taxon>
        <taxon>Moraxellaceae</taxon>
        <taxon>Acinetobacter</taxon>
    </lineage>
</organism>
<keyword evidence="1" id="KW-0732">Signal</keyword>